<feature type="domain" description="ABC transporter" evidence="6">
    <location>
        <begin position="7"/>
        <end position="260"/>
    </location>
</feature>
<comment type="similarity">
    <text evidence="1">Belongs to the ABC transporter superfamily.</text>
</comment>
<dbReference type="GO" id="GO:0016787">
    <property type="term" value="F:hydrolase activity"/>
    <property type="evidence" value="ECO:0007669"/>
    <property type="project" value="UniProtKB-KW"/>
</dbReference>
<feature type="domain" description="ABC transporter" evidence="6">
    <location>
        <begin position="299"/>
        <end position="542"/>
    </location>
</feature>
<feature type="compositionally biased region" description="Low complexity" evidence="5">
    <location>
        <begin position="67"/>
        <end position="76"/>
    </location>
</feature>
<feature type="region of interest" description="Disordered" evidence="5">
    <location>
        <begin position="67"/>
        <end position="101"/>
    </location>
</feature>
<dbReference type="SMART" id="SM00382">
    <property type="entry name" value="AAA"/>
    <property type="match status" value="2"/>
</dbReference>
<dbReference type="RefSeq" id="WP_310058381.1">
    <property type="nucleotide sequence ID" value="NZ_JAVDVQ010000011.1"/>
</dbReference>
<comment type="caution">
    <text evidence="7">The sequence shown here is derived from an EMBL/GenBank/DDBJ whole genome shotgun (WGS) entry which is preliminary data.</text>
</comment>
<keyword evidence="4 7" id="KW-0067">ATP-binding</keyword>
<feature type="compositionally biased region" description="Low complexity" evidence="5">
    <location>
        <begin position="275"/>
        <end position="286"/>
    </location>
</feature>
<sequence>MPADHGVRPATVTARGWGWRHAGRPRPAVSGLDLDIRPGERVLLLGPSGAGKSTLLHALAGVLGDSSAGAAGSAPADAEDADETGSLLIDGAPPRAQRGRAGLMQQDPETQVVLSRLGDDVAFGAENLTVPPADIWMRVAEALEDVGLGRLPLDHPTSSLSGGQKQRLALAGILAMRPGLILLDEPTANLDPAGVLEVRDAVGRCLAKTGATLVVVEHRVSIWKDLVDRIVVLQPGSATHSAVLIDGPPDRVLAQARDMLTAAGVWVPGYVPQTRPRGTRTGTPAAGPGGAASAGQLLLAAEDLAVSRERPRRAGLRGGFRPVPPEPVQSAITAQVRAGEALTITGPNGSGKSTFALTLAGLLAPVSGRVSATLDLSAGAGIDPYKWKAQQLIARIGTVFQEPEHQFVTGRVLDELMFGPRHLGRGGDRVDELLERLRLTELVDANPYTLSGGEKRRLSVATVLAAHPRVLVLDEPTFGQDANTWAELASFLSELLDDGTAVVSVTHDAEFSQVLGGTELSLRAPEHREPEGLEPGREEGKIKAS</sequence>
<dbReference type="GO" id="GO:0005524">
    <property type="term" value="F:ATP binding"/>
    <property type="evidence" value="ECO:0007669"/>
    <property type="project" value="UniProtKB-KW"/>
</dbReference>
<feature type="region of interest" description="Disordered" evidence="5">
    <location>
        <begin position="271"/>
        <end position="290"/>
    </location>
</feature>
<keyword evidence="3" id="KW-0547">Nucleotide-binding</keyword>
<dbReference type="PROSITE" id="PS50893">
    <property type="entry name" value="ABC_TRANSPORTER_2"/>
    <property type="match status" value="2"/>
</dbReference>
<dbReference type="Gene3D" id="3.40.50.300">
    <property type="entry name" value="P-loop containing nucleotide triphosphate hydrolases"/>
    <property type="match status" value="2"/>
</dbReference>
<dbReference type="PANTHER" id="PTHR43553:SF24">
    <property type="entry name" value="ENERGY-COUPLING FACTOR TRANSPORTER ATP-BINDING PROTEIN ECFA1"/>
    <property type="match status" value="1"/>
</dbReference>
<dbReference type="InterPro" id="IPR003593">
    <property type="entry name" value="AAA+_ATPase"/>
</dbReference>
<keyword evidence="8" id="KW-1185">Reference proteome</keyword>
<evidence type="ECO:0000256" key="1">
    <source>
        <dbReference type="ARBA" id="ARBA00005417"/>
    </source>
</evidence>
<reference evidence="7 8" key="1">
    <citation type="submission" date="2023-07" db="EMBL/GenBank/DDBJ databases">
        <title>Sorghum-associated microbial communities from plants grown in Nebraska, USA.</title>
        <authorList>
            <person name="Schachtman D."/>
        </authorList>
    </citation>
    <scope>NUCLEOTIDE SEQUENCE [LARGE SCALE GENOMIC DNA]</scope>
    <source>
        <strain evidence="7 8">BE167</strain>
    </source>
</reference>
<dbReference type="InterPro" id="IPR017871">
    <property type="entry name" value="ABC_transporter-like_CS"/>
</dbReference>
<evidence type="ECO:0000313" key="8">
    <source>
        <dbReference type="Proteomes" id="UP001252243"/>
    </source>
</evidence>
<organism evidence="7 8">
    <name type="scientific">Arthrobacter ginsengisoli</name>
    <dbReference type="NCBI Taxonomy" id="1356565"/>
    <lineage>
        <taxon>Bacteria</taxon>
        <taxon>Bacillati</taxon>
        <taxon>Actinomycetota</taxon>
        <taxon>Actinomycetes</taxon>
        <taxon>Micrococcales</taxon>
        <taxon>Micrococcaceae</taxon>
        <taxon>Arthrobacter</taxon>
    </lineage>
</organism>
<accession>A0ABU1UEA7</accession>
<dbReference type="InterPro" id="IPR003439">
    <property type="entry name" value="ABC_transporter-like_ATP-bd"/>
</dbReference>
<dbReference type="PANTHER" id="PTHR43553">
    <property type="entry name" value="HEAVY METAL TRANSPORTER"/>
    <property type="match status" value="1"/>
</dbReference>
<proteinExistence type="inferred from homology"/>
<protein>
    <submittedName>
        <fullName evidence="7">Energy-coupling factor transport system ATP-binding protein</fullName>
        <ecNumber evidence="7">3.6.3.-</ecNumber>
    </submittedName>
</protein>
<evidence type="ECO:0000256" key="4">
    <source>
        <dbReference type="ARBA" id="ARBA00022840"/>
    </source>
</evidence>
<evidence type="ECO:0000313" key="7">
    <source>
        <dbReference type="EMBL" id="MDR7083533.1"/>
    </source>
</evidence>
<dbReference type="InterPro" id="IPR027417">
    <property type="entry name" value="P-loop_NTPase"/>
</dbReference>
<evidence type="ECO:0000259" key="6">
    <source>
        <dbReference type="PROSITE" id="PS50893"/>
    </source>
</evidence>
<dbReference type="CDD" id="cd03225">
    <property type="entry name" value="ABC_cobalt_CbiO_domain1"/>
    <property type="match status" value="2"/>
</dbReference>
<dbReference type="InterPro" id="IPR050095">
    <property type="entry name" value="ECF_ABC_transporter_ATP-bd"/>
</dbReference>
<evidence type="ECO:0000256" key="5">
    <source>
        <dbReference type="SAM" id="MobiDB-lite"/>
    </source>
</evidence>
<dbReference type="Pfam" id="PF00005">
    <property type="entry name" value="ABC_tran"/>
    <property type="match status" value="2"/>
</dbReference>
<keyword evidence="7" id="KW-0378">Hydrolase</keyword>
<gene>
    <name evidence="7" type="ORF">J2X01_002827</name>
</gene>
<dbReference type="EMBL" id="JAVDVQ010000011">
    <property type="protein sequence ID" value="MDR7083533.1"/>
    <property type="molecule type" value="Genomic_DNA"/>
</dbReference>
<feature type="region of interest" description="Disordered" evidence="5">
    <location>
        <begin position="517"/>
        <end position="545"/>
    </location>
</feature>
<dbReference type="InterPro" id="IPR015856">
    <property type="entry name" value="ABC_transpr_CbiO/EcfA_su"/>
</dbReference>
<feature type="compositionally biased region" description="Basic and acidic residues" evidence="5">
    <location>
        <begin position="524"/>
        <end position="545"/>
    </location>
</feature>
<dbReference type="Proteomes" id="UP001252243">
    <property type="component" value="Unassembled WGS sequence"/>
</dbReference>
<dbReference type="SUPFAM" id="SSF52540">
    <property type="entry name" value="P-loop containing nucleoside triphosphate hydrolases"/>
    <property type="match status" value="2"/>
</dbReference>
<keyword evidence="2" id="KW-0813">Transport</keyword>
<evidence type="ECO:0000256" key="3">
    <source>
        <dbReference type="ARBA" id="ARBA00022741"/>
    </source>
</evidence>
<evidence type="ECO:0000256" key="2">
    <source>
        <dbReference type="ARBA" id="ARBA00022448"/>
    </source>
</evidence>
<dbReference type="PROSITE" id="PS00211">
    <property type="entry name" value="ABC_TRANSPORTER_1"/>
    <property type="match status" value="2"/>
</dbReference>
<name>A0ABU1UEA7_9MICC</name>
<dbReference type="EC" id="3.6.3.-" evidence="7"/>